<dbReference type="InterPro" id="IPR001387">
    <property type="entry name" value="Cro/C1-type_HTH"/>
</dbReference>
<comment type="caution">
    <text evidence="3">The sequence shown here is derived from an EMBL/GenBank/DDBJ whole genome shotgun (WGS) entry which is preliminary data.</text>
</comment>
<evidence type="ECO:0000259" key="2">
    <source>
        <dbReference type="PROSITE" id="PS50943"/>
    </source>
</evidence>
<dbReference type="InterPro" id="IPR010982">
    <property type="entry name" value="Lambda_DNA-bd_dom_sf"/>
</dbReference>
<keyword evidence="4" id="KW-1185">Reference proteome</keyword>
<evidence type="ECO:0000313" key="3">
    <source>
        <dbReference type="EMBL" id="MCT7980423.1"/>
    </source>
</evidence>
<accession>A0ABT2NCK8</accession>
<dbReference type="SUPFAM" id="SSF47413">
    <property type="entry name" value="lambda repressor-like DNA-binding domains"/>
    <property type="match status" value="1"/>
</dbReference>
<evidence type="ECO:0000256" key="1">
    <source>
        <dbReference type="SAM" id="MobiDB-lite"/>
    </source>
</evidence>
<name>A0ABT2NCK8_9CYAN</name>
<dbReference type="RefSeq" id="WP_261236844.1">
    <property type="nucleotide sequence ID" value="NZ_JAMXFA010000037.1"/>
</dbReference>
<protein>
    <recommendedName>
        <fullName evidence="2">HTH cro/C1-type domain-containing protein</fullName>
    </recommendedName>
</protein>
<dbReference type="PROSITE" id="PS50943">
    <property type="entry name" value="HTH_CROC1"/>
    <property type="match status" value="1"/>
</dbReference>
<dbReference type="Proteomes" id="UP001525961">
    <property type="component" value="Unassembled WGS sequence"/>
</dbReference>
<reference evidence="3 4" key="1">
    <citation type="journal article" date="2022" name="Front. Microbiol.">
        <title>High genomic differentiation and limited gene flow indicate recent cryptic speciation within the genus Laspinema (cyanobacteria).</title>
        <authorList>
            <person name="Stanojkovic A."/>
            <person name="Skoupy S."/>
            <person name="Skaloud P."/>
            <person name="Dvorak P."/>
        </authorList>
    </citation>
    <scope>NUCLEOTIDE SEQUENCE [LARGE SCALE GENOMIC DNA]</scope>
    <source>
        <strain evidence="3 4">D3b</strain>
    </source>
</reference>
<proteinExistence type="predicted"/>
<dbReference type="EMBL" id="JAMXFA010000037">
    <property type="protein sequence ID" value="MCT7980423.1"/>
    <property type="molecule type" value="Genomic_DNA"/>
</dbReference>
<feature type="region of interest" description="Disordered" evidence="1">
    <location>
        <begin position="267"/>
        <end position="292"/>
    </location>
</feature>
<feature type="compositionally biased region" description="Gly residues" evidence="1">
    <location>
        <begin position="282"/>
        <end position="292"/>
    </location>
</feature>
<organism evidence="3 4">
    <name type="scientific">Laspinema olomoucense D3b</name>
    <dbReference type="NCBI Taxonomy" id="2953688"/>
    <lineage>
        <taxon>Bacteria</taxon>
        <taxon>Bacillati</taxon>
        <taxon>Cyanobacteriota</taxon>
        <taxon>Cyanophyceae</taxon>
        <taxon>Oscillatoriophycideae</taxon>
        <taxon>Oscillatoriales</taxon>
        <taxon>Laspinemataceae</taxon>
        <taxon>Laspinema</taxon>
        <taxon>Laspinema olomoucense</taxon>
    </lineage>
</organism>
<feature type="domain" description="HTH cro/C1-type" evidence="2">
    <location>
        <begin position="12"/>
        <end position="54"/>
    </location>
</feature>
<sequence>MRQLLPEQSNVALARVLGLTPAAISKWTKGKTNTLKEETKARIVSLLGCPRESLDEFLSGALSWDEFKATCSEESIHELGQEEAPASKESFFKRIDQLTWLEAVEALQAILKRLTTLQTEMSRHGPWDIVEVVEALASLLDLDSVMQVAERVKILLGDRITTLEHRMQELGLLESRPFQHNPLFRKLEEYRLDAGLSREQLSEQLYLKSGGRFDKQTAAAIASGKLLPDNGEVLWVGCLLRNAQGEFYSHDELLALRAGNVDFFSASRPQEEPDEPIEDVGAKGGNGIKSLD</sequence>
<evidence type="ECO:0000313" key="4">
    <source>
        <dbReference type="Proteomes" id="UP001525961"/>
    </source>
</evidence>
<gene>
    <name evidence="3" type="ORF">NG792_22120</name>
</gene>